<feature type="domain" description="DUF11" evidence="1">
    <location>
        <begin position="751"/>
        <end position="864"/>
    </location>
</feature>
<reference evidence="3" key="1">
    <citation type="journal article" date="2019" name="Int. J. Syst. Evol. Microbiol.">
        <title>The Global Catalogue of Microorganisms (GCM) 10K type strain sequencing project: providing services to taxonomists for standard genome sequencing and annotation.</title>
        <authorList>
            <consortium name="The Broad Institute Genomics Platform"/>
            <consortium name="The Broad Institute Genome Sequencing Center for Infectious Disease"/>
            <person name="Wu L."/>
            <person name="Ma J."/>
        </authorList>
    </citation>
    <scope>NUCLEOTIDE SEQUENCE [LARGE SCALE GENOMIC DNA]</scope>
    <source>
        <strain evidence="3">KCTC 52416</strain>
    </source>
</reference>
<dbReference type="Pfam" id="PF01345">
    <property type="entry name" value="DUF11"/>
    <property type="match status" value="19"/>
</dbReference>
<dbReference type="PANTHER" id="PTHR34819:SF3">
    <property type="entry name" value="CELL SURFACE PROTEIN"/>
    <property type="match status" value="1"/>
</dbReference>
<feature type="domain" description="DUF11" evidence="1">
    <location>
        <begin position="215"/>
        <end position="328"/>
    </location>
</feature>
<dbReference type="InterPro" id="IPR051172">
    <property type="entry name" value="Chlamydia_OmcB"/>
</dbReference>
<dbReference type="InterPro" id="IPR047589">
    <property type="entry name" value="DUF11_rpt"/>
</dbReference>
<feature type="domain" description="DUF11" evidence="1">
    <location>
        <begin position="1957"/>
        <end position="2070"/>
    </location>
</feature>
<feature type="domain" description="DUF11" evidence="1">
    <location>
        <begin position="483"/>
        <end position="596"/>
    </location>
</feature>
<proteinExistence type="predicted"/>
<keyword evidence="3" id="KW-1185">Reference proteome</keyword>
<sequence>QYNSGEFTLDATAPTPGTGEWSVVSGTPAVGIVDATDPNAIITLDPNTSVTLRWTVTNGTCVAFDDVVLTYTSQADIVTVKVVSDATQTTFTPGESVDYTITVTNNGPSDAQDVNVEDTAPTGTIITNWTAVVTTGTVTLPNTSGTGDINETIPTLPDGAVVTYTVTVQTPADFDDDLVNTVTVTTPTPDPDPTCDDCTTPPLTPDPQADIVTVKVVSDATQTTFTPGESVDYTITVTNNGPSDAQDVNVVDTAPAGTIIISWSATVTAGTVTLPNTSGTGDINETIATLPDGAVVTYTVTVQTPPDFDDDLVNAVTVTTPTPDPDPTCDDCTTPPLTPDPQADIVTVKVVSDAAQTMFTPGESVDYMITVTNNGPSDAQDVNVVDTAPAGTTITGWTAVVTTGTVTLPNTSGTGDINETIATLPNGAVVTYTVTVQTPADFDDDLVNTVTVTTPTPDPDPTCDDCETPPLTPDPQADIVTVKVVSDATQTTFTPGESVDYTITVTNNGPSDAQDVNVVDTAPAGTTITGWTAVVTTGTVTLPNTSGTGDINETIATLPNGAVVTYTVTVQTPADFDDDLVNAVTVTTPTPDPDPTCDDCTTPPLTPDPQADIVTVKVVSDATQTTFTPGESVDYTITVTNNGPSDAQDVNVVDTAPTGTTITGWSATVTTGTVTLPNTSGTGDINETIATLPDGAVVTYTVTVQTPADFDDDLVNTVTVTTPTPDPDPTCDDCTTPPLTPDPQADIVTVKVVSDATQTTFTPGESVDYTITVTNNGPSDAQDVNVVDTAPTGTTITGWTAVVTTGTVTLPNTSGIGNINETIATLPNGAVVTYTVTVQTPSDFSGTLVNTVTVTTPTPDPDPTCDDCTTPPLTPDPQADIVTVKVISDATQTTFTPGESVDYTITVTNNGPSDAQDVNVVDTAPAGTTITGWTAVVTTGTVSLPATSGTGNLDQTIPTLPDGAVVTYTVTVQTPSDFSGTLVNAVTVTTPTPDPDPTCDDCTTPPLTPDPQADIVTVKVVSDATQTTFTPGESVDYTITVTNNGPSDAQDVNVVDTAPAGTTITGWTAVVTTGTVSLPATSGTGDLNETIPTLPDGAVVTYTVTVQTPSDFSGTLVNAVTVTTPTPDPDPTCDDCTTPPLTPDPQADIVTVKVVSDATQTTFTPGESVDYTITVTNNGPSDAQDVNVVDTAPTGTTITGWTAVVTTGTVTLPNTSGTGDINETIATLPNGAVVTYTVTVQTPADFDDDLVNTVTVTTPTPDPDPTCDDCETPPLTPDPHADIVTVKVVSDATQTTFTPGESVEYTITVTNNGPSDAQDVNVEDTAPAGTIITNWTAVVTTGTVTLPNTSGTGDINETIATLPDGAVVTYTVTVQTPADFDDDLVNTVTVTTPTPDPDPTCDDCTTPPLTPDPQADIVTVKVVSDATQTTFTPGESVDYTITVTNNGPSDAQDVNVVDTAPTGTTITGWTAVVTTGTVSLPATSGTGNLDQTIPTLPDGAVVTYTVTVQTPADFDDDLVNTVTVTTPTPDPDPTCDDCTTPPLTPDPHADIVTVKVVSDATQTTFTPGESVDYTITVTNNGPSDAQDVNVVDTAPTGTTITGWTAVVTTGTVTLPNTSGTGDINETIATLPNGAVVTYTVTVQTPSDFSGTLVNTVTVTTPTPDPDPTCDDCTTPPLTPDPQADIVTVKVVSDATQTTFTPGESVDYTITVTNNGPSDAQDVNVVDTAPAGTTITGWSATVTTGTVTLPNTSGTGDINETIATLPDGAVVTYTVTVQTPSDFSGTLVNTVTVTTPTPDPDPTCDDCETPPLTPDPQADIVTVKVVSDATQATFTPGESVDYTITVTNNGPSDAQDVNVVDTAPAGTTITGWTATVTTGTVTLPNTSGTGDINETIATLPDGAVVTYTVTVQTPSDFSGTLVNTVTVTTPTPDPDPTCDDCTTPPLTPDPQADIVTVKVVSDATQTTFTPGESVDYTITVTNNGPSDAQDVNVVDTAPTGTTITSWTAVVTTGTVTLPNISGTGDINETIATLPDGAVVTYTVTVQTPADFDDDLVNTVTVTTPTPDPDPTCDDCTTPPLTPDPQADVVTVKVVSDATQTTFTPGESVDYTITVTNNGPSDAQDVNVVDTAPAGTTITGWTAVVTTGTVTLPNTSGTGDLNETIATLPDGAVVTYTVTVQTPPDFDDDLVNAVTVTTPTPDPDPTCDDCTTPPLTPNPQADIVTVKVVSDATQTTFTPGESVDYTITVTNNGPSDAQDVNVVDTAPAGTIITNWTATVTTGTVTLPNTSGTGDINETIATLPDGAMVTYTVTVQTPADFDDDLVNAVTVTTPTPDPDPTCDDCTTPPLTPDPQADIVTVKVVSDATQTTFTPGESVDYTITVTNNGPSDAQDVNVVDTAPTGTTITSWSATVTAGTVTLPNTSGTGDINETIATLPDGAVVTYTVTVQTPSDFSGTLVNAVTVTTPTPDPDPTCDDCTTPPLTPDPQADIVTVKVVSDATQTTFTPGESVDYTITVTNNGPSDAQDVNVVDTAPTGTTITGWTAVVTTGTVSLPATSGTGNLDQTIPTLPDGAVVTYTVTVQTPADFDDDLVNAVTVTTPTPDPDPTCDDCTTPPL</sequence>
<feature type="domain" description="DUF11" evidence="1">
    <location>
        <begin position="2359"/>
        <end position="2472"/>
    </location>
</feature>
<feature type="domain" description="DUF11" evidence="1">
    <location>
        <begin position="1287"/>
        <end position="1400"/>
    </location>
</feature>
<feature type="domain" description="DUF11" evidence="1">
    <location>
        <begin position="2225"/>
        <end position="2338"/>
    </location>
</feature>
<feature type="domain" description="DUF11" evidence="1">
    <location>
        <begin position="349"/>
        <end position="462"/>
    </location>
</feature>
<feature type="domain" description="DUF11" evidence="1">
    <location>
        <begin position="1555"/>
        <end position="1668"/>
    </location>
</feature>
<gene>
    <name evidence="2" type="ORF">ACFOET_01765</name>
</gene>
<dbReference type="RefSeq" id="WP_379018946.1">
    <property type="nucleotide sequence ID" value="NZ_JBHRTA010000005.1"/>
</dbReference>
<dbReference type="EMBL" id="JBHRTA010000005">
    <property type="protein sequence ID" value="MFC3196331.1"/>
    <property type="molecule type" value="Genomic_DNA"/>
</dbReference>
<feature type="domain" description="DUF11" evidence="1">
    <location>
        <begin position="2091"/>
        <end position="2204"/>
    </location>
</feature>
<feature type="non-terminal residue" evidence="2">
    <location>
        <position position="1"/>
    </location>
</feature>
<dbReference type="NCBIfam" id="TIGR01451">
    <property type="entry name" value="B_ant_repeat"/>
    <property type="match status" value="19"/>
</dbReference>
<protein>
    <recommendedName>
        <fullName evidence="1">DUF11 domain-containing protein</fullName>
    </recommendedName>
</protein>
<dbReference type="Proteomes" id="UP001595526">
    <property type="component" value="Unassembled WGS sequence"/>
</dbReference>
<evidence type="ECO:0000313" key="3">
    <source>
        <dbReference type="Proteomes" id="UP001595526"/>
    </source>
</evidence>
<feature type="domain" description="DUF11" evidence="1">
    <location>
        <begin position="81"/>
        <end position="194"/>
    </location>
</feature>
<feature type="domain" description="DUF11" evidence="1">
    <location>
        <begin position="1421"/>
        <end position="1534"/>
    </location>
</feature>
<comment type="caution">
    <text evidence="2">The sequence shown here is derived from an EMBL/GenBank/DDBJ whole genome shotgun (WGS) entry which is preliminary data.</text>
</comment>
<feature type="non-terminal residue" evidence="2">
    <location>
        <position position="2615"/>
    </location>
</feature>
<feature type="domain" description="DUF11" evidence="1">
    <location>
        <begin position="885"/>
        <end position="998"/>
    </location>
</feature>
<feature type="domain" description="DUF11" evidence="1">
    <location>
        <begin position="1823"/>
        <end position="1936"/>
    </location>
</feature>
<evidence type="ECO:0000259" key="1">
    <source>
        <dbReference type="Pfam" id="PF01345"/>
    </source>
</evidence>
<feature type="domain" description="DUF11" evidence="1">
    <location>
        <begin position="1153"/>
        <end position="1266"/>
    </location>
</feature>
<dbReference type="InterPro" id="IPR001434">
    <property type="entry name" value="OmcB-like_DUF11"/>
</dbReference>
<dbReference type="PANTHER" id="PTHR34819">
    <property type="entry name" value="LARGE CYSTEINE-RICH PERIPLASMIC PROTEIN OMCB"/>
    <property type="match status" value="1"/>
</dbReference>
<evidence type="ECO:0000313" key="2">
    <source>
        <dbReference type="EMBL" id="MFC3196331.1"/>
    </source>
</evidence>
<feature type="domain" description="DUF11" evidence="1">
    <location>
        <begin position="1689"/>
        <end position="1802"/>
    </location>
</feature>
<accession>A0ABV7JHX1</accession>
<feature type="domain" description="DUF11" evidence="1">
    <location>
        <begin position="2493"/>
        <end position="2606"/>
    </location>
</feature>
<organism evidence="2 3">
    <name type="scientific">Parapedobacter deserti</name>
    <dbReference type="NCBI Taxonomy" id="1912957"/>
    <lineage>
        <taxon>Bacteria</taxon>
        <taxon>Pseudomonadati</taxon>
        <taxon>Bacteroidota</taxon>
        <taxon>Sphingobacteriia</taxon>
        <taxon>Sphingobacteriales</taxon>
        <taxon>Sphingobacteriaceae</taxon>
        <taxon>Parapedobacter</taxon>
    </lineage>
</organism>
<feature type="domain" description="DUF11" evidence="1">
    <location>
        <begin position="617"/>
        <end position="730"/>
    </location>
</feature>
<name>A0ABV7JHX1_9SPHI</name>
<feature type="domain" description="DUF11" evidence="1">
    <location>
        <begin position="1019"/>
        <end position="1132"/>
    </location>
</feature>